<protein>
    <submittedName>
        <fullName evidence="2">Uncharacterized protein</fullName>
    </submittedName>
</protein>
<dbReference type="AlphaFoldDB" id="A0AAP6ELF8"/>
<feature type="compositionally biased region" description="Low complexity" evidence="1">
    <location>
        <begin position="165"/>
        <end position="176"/>
    </location>
</feature>
<gene>
    <name evidence="2" type="ORF">PV399_47350</name>
    <name evidence="3" type="ORF">PV666_50660</name>
</gene>
<keyword evidence="4" id="KW-1185">Reference proteome</keyword>
<evidence type="ECO:0000256" key="1">
    <source>
        <dbReference type="SAM" id="MobiDB-lite"/>
    </source>
</evidence>
<comment type="caution">
    <text evidence="2">The sequence shown here is derived from an EMBL/GenBank/DDBJ whole genome shotgun (WGS) entry which is preliminary data.</text>
</comment>
<evidence type="ECO:0000313" key="4">
    <source>
        <dbReference type="Proteomes" id="UP001272987"/>
    </source>
</evidence>
<name>A0AAP6ELF8_9ACTN</name>
<dbReference type="EMBL" id="JARAWP010000067">
    <property type="protein sequence ID" value="MDX3026064.1"/>
    <property type="molecule type" value="Genomic_DNA"/>
</dbReference>
<accession>A0AAP6ELF8</accession>
<dbReference type="Proteomes" id="UP001282288">
    <property type="component" value="Unassembled WGS sequence"/>
</dbReference>
<feature type="region of interest" description="Disordered" evidence="1">
    <location>
        <begin position="165"/>
        <end position="189"/>
    </location>
</feature>
<dbReference type="EMBL" id="JARAWC010000091">
    <property type="protein sequence ID" value="MDX2967262.1"/>
    <property type="molecule type" value="Genomic_DNA"/>
</dbReference>
<proteinExistence type="predicted"/>
<organism evidence="2 5">
    <name type="scientific">Streptomyces acidiscabies</name>
    <dbReference type="NCBI Taxonomy" id="42234"/>
    <lineage>
        <taxon>Bacteria</taxon>
        <taxon>Bacillati</taxon>
        <taxon>Actinomycetota</taxon>
        <taxon>Actinomycetes</taxon>
        <taxon>Kitasatosporales</taxon>
        <taxon>Streptomycetaceae</taxon>
        <taxon>Streptomyces</taxon>
    </lineage>
</organism>
<dbReference type="Proteomes" id="UP001272987">
    <property type="component" value="Unassembled WGS sequence"/>
</dbReference>
<sequence>MNLDHDNGARLRAYATAVDGHTARLPNLDDPVRPPDFTQLTGQFADLTRTTRELTDLVLRLDATSSFDRHPMELWRLTRATAALATGTGNVGRALSELAFLTDTHPHRNQPDTADARTASRGVFEDALAEARIDLREGSTDLHRLANDLDPPLITAALARTTTTSLTPSGFDRSPAATPPPVPRTARSL</sequence>
<evidence type="ECO:0000313" key="2">
    <source>
        <dbReference type="EMBL" id="MDX2967262.1"/>
    </source>
</evidence>
<dbReference type="RefSeq" id="WP_010358355.1">
    <property type="nucleotide sequence ID" value="NZ_BCMK01000141.1"/>
</dbReference>
<evidence type="ECO:0000313" key="5">
    <source>
        <dbReference type="Proteomes" id="UP001282288"/>
    </source>
</evidence>
<dbReference type="GeneID" id="75534054"/>
<evidence type="ECO:0000313" key="3">
    <source>
        <dbReference type="EMBL" id="MDX3026064.1"/>
    </source>
</evidence>
<reference evidence="2 4" key="1">
    <citation type="journal article" date="2023" name="Microb. Genom.">
        <title>Mesoterricola silvestris gen. nov., sp. nov., Mesoterricola sediminis sp. nov., Geothrix oryzae sp. nov., Geothrix edaphica sp. nov., Geothrix rubra sp. nov., and Geothrix limicola sp. nov., six novel members of Acidobacteriota isolated from soils.</title>
        <authorList>
            <person name="Weisberg A.J."/>
            <person name="Pearce E."/>
            <person name="Kramer C.G."/>
            <person name="Chang J.H."/>
            <person name="Clarke C.R."/>
        </authorList>
    </citation>
    <scope>NUCLEOTIDE SEQUENCE</scope>
    <source>
        <strain evidence="3 4">NB05-1H</strain>
        <strain evidence="2">NRRL_B-16521</strain>
    </source>
</reference>